<dbReference type="AlphaFoldDB" id="A0A444ZX04"/>
<accession>A0A444ZX04</accession>
<evidence type="ECO:0000256" key="1">
    <source>
        <dbReference type="ARBA" id="ARBA00022741"/>
    </source>
</evidence>
<name>A0A444ZX04_ARAHY</name>
<dbReference type="GO" id="GO:0005524">
    <property type="term" value="F:ATP binding"/>
    <property type="evidence" value="ECO:0007669"/>
    <property type="project" value="UniProtKB-KW"/>
</dbReference>
<dbReference type="EMBL" id="SDMP01000013">
    <property type="protein sequence ID" value="RYR18771.1"/>
    <property type="molecule type" value="Genomic_DNA"/>
</dbReference>
<dbReference type="Proteomes" id="UP000289738">
    <property type="component" value="Chromosome B03"/>
</dbReference>
<evidence type="ECO:0000313" key="4">
    <source>
        <dbReference type="Proteomes" id="UP000289738"/>
    </source>
</evidence>
<keyword evidence="4" id="KW-1185">Reference proteome</keyword>
<proteinExistence type="predicted"/>
<organism evidence="3 4">
    <name type="scientific">Arachis hypogaea</name>
    <name type="common">Peanut</name>
    <dbReference type="NCBI Taxonomy" id="3818"/>
    <lineage>
        <taxon>Eukaryota</taxon>
        <taxon>Viridiplantae</taxon>
        <taxon>Streptophyta</taxon>
        <taxon>Embryophyta</taxon>
        <taxon>Tracheophyta</taxon>
        <taxon>Spermatophyta</taxon>
        <taxon>Magnoliopsida</taxon>
        <taxon>eudicotyledons</taxon>
        <taxon>Gunneridae</taxon>
        <taxon>Pentapetalae</taxon>
        <taxon>rosids</taxon>
        <taxon>fabids</taxon>
        <taxon>Fabales</taxon>
        <taxon>Fabaceae</taxon>
        <taxon>Papilionoideae</taxon>
        <taxon>50 kb inversion clade</taxon>
        <taxon>dalbergioids sensu lato</taxon>
        <taxon>Dalbergieae</taxon>
        <taxon>Pterocarpus clade</taxon>
        <taxon>Arachis</taxon>
    </lineage>
</organism>
<keyword evidence="1" id="KW-0547">Nucleotide-binding</keyword>
<reference evidence="3 4" key="1">
    <citation type="submission" date="2019-01" db="EMBL/GenBank/DDBJ databases">
        <title>Sequencing of cultivated peanut Arachis hypogaea provides insights into genome evolution and oil improvement.</title>
        <authorList>
            <person name="Chen X."/>
        </authorList>
    </citation>
    <scope>NUCLEOTIDE SEQUENCE [LARGE SCALE GENOMIC DNA]</scope>
    <source>
        <strain evidence="4">cv. Fuhuasheng</strain>
        <tissue evidence="3">Leaves</tissue>
    </source>
</reference>
<gene>
    <name evidence="3" type="ORF">Ahy_B03g063382</name>
</gene>
<dbReference type="PANTHER" id="PTHR45644:SF39">
    <property type="entry name" value="AAA-TYPE ATPASE FAMILY PROTEIN-RELATED"/>
    <property type="match status" value="1"/>
</dbReference>
<sequence>MTEGYSGRSLFFACIGDTAVNNWDAFMLVLALQNLCVTAVHRPIKEILEKKKKEHAAALAEGRPAPALSGSSDIRSLNMEDFKDAHQQVYQAAIMLPGDA</sequence>
<keyword evidence="2" id="KW-0067">ATP-binding</keyword>
<dbReference type="InterPro" id="IPR051701">
    <property type="entry name" value="Mito_OM_Translocase_MSP1"/>
</dbReference>
<protein>
    <submittedName>
        <fullName evidence="3">Uncharacterized protein</fullName>
    </submittedName>
</protein>
<comment type="caution">
    <text evidence="3">The sequence shown here is derived from an EMBL/GenBank/DDBJ whole genome shotgun (WGS) entry which is preliminary data.</text>
</comment>
<dbReference type="GO" id="GO:0005741">
    <property type="term" value="C:mitochondrial outer membrane"/>
    <property type="evidence" value="ECO:0007669"/>
    <property type="project" value="TreeGrafter"/>
</dbReference>
<dbReference type="Gene3D" id="1.10.8.60">
    <property type="match status" value="1"/>
</dbReference>
<evidence type="ECO:0000313" key="3">
    <source>
        <dbReference type="EMBL" id="RYR18771.1"/>
    </source>
</evidence>
<evidence type="ECO:0000256" key="2">
    <source>
        <dbReference type="ARBA" id="ARBA00022840"/>
    </source>
</evidence>
<dbReference type="PANTHER" id="PTHR45644">
    <property type="entry name" value="AAA ATPASE, PUTATIVE (AFU_ORTHOLOGUE AFUA_2G12920)-RELATED-RELATED"/>
    <property type="match status" value="1"/>
</dbReference>
<dbReference type="STRING" id="3818.A0A444ZX04"/>